<name>A0A9P3LTW0_9FUNG</name>
<dbReference type="InterPro" id="IPR021860">
    <property type="entry name" value="Peptidase_S12_Pab87-rel_C"/>
</dbReference>
<dbReference type="EMBL" id="BQFW01000004">
    <property type="protein sequence ID" value="GJJ70299.1"/>
    <property type="molecule type" value="Genomic_DNA"/>
</dbReference>
<evidence type="ECO:0000259" key="2">
    <source>
        <dbReference type="Pfam" id="PF00144"/>
    </source>
</evidence>
<evidence type="ECO:0000259" key="3">
    <source>
        <dbReference type="Pfam" id="PF11954"/>
    </source>
</evidence>
<proteinExistence type="inferred from homology"/>
<dbReference type="InterPro" id="IPR012338">
    <property type="entry name" value="Beta-lactam/transpept-like"/>
</dbReference>
<comment type="caution">
    <text evidence="4">The sequence shown here is derived from an EMBL/GenBank/DDBJ whole genome shotgun (WGS) entry which is preliminary data.</text>
</comment>
<dbReference type="OrthoDB" id="5946976at2759"/>
<dbReference type="Gene3D" id="2.40.128.600">
    <property type="match status" value="1"/>
</dbReference>
<evidence type="ECO:0000256" key="1">
    <source>
        <dbReference type="ARBA" id="ARBA00038215"/>
    </source>
</evidence>
<keyword evidence="5" id="KW-1185">Reference proteome</keyword>
<dbReference type="PANTHER" id="PTHR46825">
    <property type="entry name" value="D-ALANYL-D-ALANINE-CARBOXYPEPTIDASE/ENDOPEPTIDASE AMPH"/>
    <property type="match status" value="1"/>
</dbReference>
<dbReference type="AlphaFoldDB" id="A0A9P3LTW0"/>
<feature type="domain" description="Peptidase S12 Pab87-related C-terminal" evidence="3">
    <location>
        <begin position="411"/>
        <end position="498"/>
    </location>
</feature>
<dbReference type="Gene3D" id="3.40.710.10">
    <property type="entry name" value="DD-peptidase/beta-lactamase superfamily"/>
    <property type="match status" value="1"/>
</dbReference>
<sequence length="504" mass="55843">MFPSLLLRSAATAAPTRINRSTFWSDLPALIDKARIQCGVPGMSIAVLHKNELIFAEGFGKRNEKNDPFTPETLSPIASVTKSFTAMALAQLVAEGKMDWDTTPISTYLPEFALKDPVLTSQVTLADLLSHRTGVPGEVSVPFLCSKAPLNELLSRLRFSDQPSKLGAKTIYNNAMYTVAGEAGARVAGMPYEDLVRQKVLEPLGLHNSGFTADERWTLANHTQPFETESFEAAQRGEFTRIVQSEDYTRLAAAGSMYSNVLDLVRWGKTVLDLGQLDGKQVLDKASVEQVLKPHTIMDLSSKRPTGFSPFMAYGLGWTVDSYKGQPLYWHDGGLAGVTSYLGIMPDSDLVVATLINRLPVQLGSRLLYMIADALLDLPKTYDWIEASVKDVQEETDLYIGLGVGKHLPERMADKPMTLPLSAFEGRYTHPLYETISVRSEDDKLFFTIWDKEYQVEHYHQNVFLVKMNVTAIPCASLLEFKTDADGSAVAIVVSEANIEYKRQ</sequence>
<evidence type="ECO:0000313" key="5">
    <source>
        <dbReference type="Proteomes" id="UP000827284"/>
    </source>
</evidence>
<dbReference type="InterPro" id="IPR050491">
    <property type="entry name" value="AmpC-like"/>
</dbReference>
<gene>
    <name evidence="4" type="ORF">EMPS_02648</name>
</gene>
<dbReference type="Proteomes" id="UP000827284">
    <property type="component" value="Unassembled WGS sequence"/>
</dbReference>
<dbReference type="Pfam" id="PF00144">
    <property type="entry name" value="Beta-lactamase"/>
    <property type="match status" value="1"/>
</dbReference>
<evidence type="ECO:0000313" key="4">
    <source>
        <dbReference type="EMBL" id="GJJ70299.1"/>
    </source>
</evidence>
<reference evidence="4" key="2">
    <citation type="journal article" date="2022" name="Microbiol. Resour. Announc.">
        <title>Whole-Genome Sequence of Entomortierella parvispora E1425, a Mucoromycotan Fungus Associated with Burkholderiaceae-Related Endosymbiotic Bacteria.</title>
        <authorList>
            <person name="Herlambang A."/>
            <person name="Guo Y."/>
            <person name="Takashima Y."/>
            <person name="Narisawa K."/>
            <person name="Ohta H."/>
            <person name="Nishizawa T."/>
        </authorList>
    </citation>
    <scope>NUCLEOTIDE SEQUENCE</scope>
    <source>
        <strain evidence="4">E1425</strain>
    </source>
</reference>
<dbReference type="Pfam" id="PF11954">
    <property type="entry name" value="DUF3471"/>
    <property type="match status" value="1"/>
</dbReference>
<evidence type="ECO:0008006" key="6">
    <source>
        <dbReference type="Google" id="ProtNLM"/>
    </source>
</evidence>
<dbReference type="PANTHER" id="PTHR46825:SF15">
    <property type="entry name" value="BETA-LACTAMASE-RELATED DOMAIN-CONTAINING PROTEIN"/>
    <property type="match status" value="1"/>
</dbReference>
<reference evidence="4" key="1">
    <citation type="submission" date="2021-11" db="EMBL/GenBank/DDBJ databases">
        <authorList>
            <person name="Herlambang A."/>
            <person name="Guo Y."/>
            <person name="Takashima Y."/>
            <person name="Nishizawa T."/>
        </authorList>
    </citation>
    <scope>NUCLEOTIDE SEQUENCE</scope>
    <source>
        <strain evidence="4">E1425</strain>
    </source>
</reference>
<accession>A0A9P3LTW0</accession>
<protein>
    <recommendedName>
        <fullName evidence="6">Beta-lactamase-related domain-containing protein</fullName>
    </recommendedName>
</protein>
<comment type="similarity">
    <text evidence="1">Belongs to the peptidase S12 family.</text>
</comment>
<organism evidence="4 5">
    <name type="scientific">Entomortierella parvispora</name>
    <dbReference type="NCBI Taxonomy" id="205924"/>
    <lineage>
        <taxon>Eukaryota</taxon>
        <taxon>Fungi</taxon>
        <taxon>Fungi incertae sedis</taxon>
        <taxon>Mucoromycota</taxon>
        <taxon>Mortierellomycotina</taxon>
        <taxon>Mortierellomycetes</taxon>
        <taxon>Mortierellales</taxon>
        <taxon>Mortierellaceae</taxon>
        <taxon>Entomortierella</taxon>
    </lineage>
</organism>
<dbReference type="InterPro" id="IPR001466">
    <property type="entry name" value="Beta-lactam-related"/>
</dbReference>
<dbReference type="SUPFAM" id="SSF56601">
    <property type="entry name" value="beta-lactamase/transpeptidase-like"/>
    <property type="match status" value="1"/>
</dbReference>
<feature type="domain" description="Beta-lactamase-related" evidence="2">
    <location>
        <begin position="29"/>
        <end position="362"/>
    </location>
</feature>